<dbReference type="RefSeq" id="WP_202239842.1">
    <property type="nucleotide sequence ID" value="NZ_AP018366.1"/>
</dbReference>
<proteinExistence type="predicted"/>
<feature type="region of interest" description="Disordered" evidence="1">
    <location>
        <begin position="140"/>
        <end position="159"/>
    </location>
</feature>
<dbReference type="Proteomes" id="UP000595703">
    <property type="component" value="Plasmid pRVR1"/>
</dbReference>
<geneLocation type="plasmid" evidence="2 3">
    <name>pRVR1</name>
</geneLocation>
<reference evidence="2 3" key="1">
    <citation type="journal article" date="2020" name="Sci. Rep.">
        <title>beta-carboline chemical signals induce reveromycin production through a LuxR family regulator in Streptomyces sp. SN-593.</title>
        <authorList>
            <person name="Panthee S."/>
            <person name="Kito N."/>
            <person name="Hayashi T."/>
            <person name="Shimizu T."/>
            <person name="Ishikawa J."/>
            <person name="Hamamoto H."/>
            <person name="Osada H."/>
            <person name="Takahashi S."/>
        </authorList>
    </citation>
    <scope>NUCLEOTIDE SEQUENCE [LARGE SCALE GENOMIC DNA]</scope>
    <source>
        <strain evidence="2 3">SN-593</strain>
        <plasmid evidence="2 3">pRVR1</plasmid>
    </source>
</reference>
<accession>A0A7U3LGB7</accession>
<name>A0A7U3LGB7_9ACTN</name>
<dbReference type="AlphaFoldDB" id="A0A7U3LGB7"/>
<gene>
    <name evidence="2" type="ORF">RVR_P179</name>
</gene>
<keyword evidence="3" id="KW-1185">Reference proteome</keyword>
<evidence type="ECO:0000313" key="2">
    <source>
        <dbReference type="EMBL" id="BBG20697.1"/>
    </source>
</evidence>
<dbReference type="KEGG" id="arev:RVR_P179"/>
<sequence>MNSITPAAQLRYLCAQFLAATPSRECTAAAEAAAAHVRAAYPNTLGVLVGETSHWTAYRGSYTQGLYEQFETCAVAWLGDGTWLHHEIKDGSPDIHRLALILPCSCGAGYRGYVIGLHPMNPRSGNEDDLAKLLDRLSSHNEQRHPHSVRPCSSQTTWM</sequence>
<protein>
    <submittedName>
        <fullName evidence="2">Uncharacterized protein</fullName>
    </submittedName>
</protein>
<evidence type="ECO:0000256" key="1">
    <source>
        <dbReference type="SAM" id="MobiDB-lite"/>
    </source>
</evidence>
<evidence type="ECO:0000313" key="3">
    <source>
        <dbReference type="Proteomes" id="UP000595703"/>
    </source>
</evidence>
<keyword evidence="2" id="KW-0614">Plasmid</keyword>
<organism evidence="2 3">
    <name type="scientific">Actinacidiphila reveromycinica</name>
    <dbReference type="NCBI Taxonomy" id="659352"/>
    <lineage>
        <taxon>Bacteria</taxon>
        <taxon>Bacillati</taxon>
        <taxon>Actinomycetota</taxon>
        <taxon>Actinomycetes</taxon>
        <taxon>Kitasatosporales</taxon>
        <taxon>Streptomycetaceae</taxon>
        <taxon>Actinacidiphila</taxon>
    </lineage>
</organism>
<dbReference type="EMBL" id="AP018366">
    <property type="protein sequence ID" value="BBG20697.1"/>
    <property type="molecule type" value="Genomic_DNA"/>
</dbReference>